<comment type="cofactor">
    <cofactor evidence="1">
        <name>[4Fe-4S] cluster</name>
        <dbReference type="ChEBI" id="CHEBI:49883"/>
    </cofactor>
</comment>
<dbReference type="InterPro" id="IPR006638">
    <property type="entry name" value="Elp3/MiaA/NifB-like_rSAM"/>
</dbReference>
<evidence type="ECO:0000256" key="13">
    <source>
        <dbReference type="ARBA" id="ARBA00034078"/>
    </source>
</evidence>
<dbReference type="GO" id="GO:0051539">
    <property type="term" value="F:4 iron, 4 sulfur cluster binding"/>
    <property type="evidence" value="ECO:0007669"/>
    <property type="project" value="UniProtKB-KW"/>
</dbReference>
<feature type="domain" description="Radical SAM core" evidence="14">
    <location>
        <begin position="37"/>
        <end position="265"/>
    </location>
</feature>
<dbReference type="SFLD" id="SFLDS00029">
    <property type="entry name" value="Radical_SAM"/>
    <property type="match status" value="1"/>
</dbReference>
<gene>
    <name evidence="15" type="primary">bioB</name>
    <name evidence="15" type="ORF">CARN4_0890</name>
</gene>
<dbReference type="GO" id="GO:0046872">
    <property type="term" value="F:metal ion binding"/>
    <property type="evidence" value="ECO:0007669"/>
    <property type="project" value="UniProtKB-KW"/>
</dbReference>
<evidence type="ECO:0000256" key="8">
    <source>
        <dbReference type="ARBA" id="ARBA00022714"/>
    </source>
</evidence>
<dbReference type="SMART" id="SM00729">
    <property type="entry name" value="Elp3"/>
    <property type="match status" value="1"/>
</dbReference>
<keyword evidence="11" id="KW-0408">Iron</keyword>
<evidence type="ECO:0000256" key="7">
    <source>
        <dbReference type="ARBA" id="ARBA00022691"/>
    </source>
</evidence>
<evidence type="ECO:0000256" key="3">
    <source>
        <dbReference type="ARBA" id="ARBA00010765"/>
    </source>
</evidence>
<protein>
    <recommendedName>
        <fullName evidence="4">biotin synthase</fullName>
        <ecNumber evidence="4">2.8.1.6</ecNumber>
    </recommendedName>
</protein>
<name>E6Q4Q4_9ZZZZ</name>
<evidence type="ECO:0000313" key="15">
    <source>
        <dbReference type="EMBL" id="CBI02165.1"/>
    </source>
</evidence>
<organism evidence="15">
    <name type="scientific">mine drainage metagenome</name>
    <dbReference type="NCBI Taxonomy" id="410659"/>
    <lineage>
        <taxon>unclassified sequences</taxon>
        <taxon>metagenomes</taxon>
        <taxon>ecological metagenomes</taxon>
    </lineage>
</organism>
<dbReference type="AlphaFoldDB" id="E6Q4Q4"/>
<dbReference type="InterPro" id="IPR007197">
    <property type="entry name" value="rSAM"/>
</dbReference>
<dbReference type="SFLD" id="SFLDF00272">
    <property type="entry name" value="biotin_synthase"/>
    <property type="match status" value="1"/>
</dbReference>
<dbReference type="InterPro" id="IPR013785">
    <property type="entry name" value="Aldolase_TIM"/>
</dbReference>
<dbReference type="InterPro" id="IPR002684">
    <property type="entry name" value="Biotin_synth/BioAB"/>
</dbReference>
<dbReference type="NCBIfam" id="TIGR00433">
    <property type="entry name" value="bioB"/>
    <property type="match status" value="1"/>
</dbReference>
<evidence type="ECO:0000256" key="4">
    <source>
        <dbReference type="ARBA" id="ARBA00012236"/>
    </source>
</evidence>
<evidence type="ECO:0000256" key="9">
    <source>
        <dbReference type="ARBA" id="ARBA00022723"/>
    </source>
</evidence>
<dbReference type="Pfam" id="PF06968">
    <property type="entry name" value="BATS"/>
    <property type="match status" value="1"/>
</dbReference>
<keyword evidence="12" id="KW-0411">Iron-sulfur</keyword>
<dbReference type="EMBL" id="CABO01000030">
    <property type="protein sequence ID" value="CBI02165.1"/>
    <property type="molecule type" value="Genomic_DNA"/>
</dbReference>
<dbReference type="GO" id="GO:0051537">
    <property type="term" value="F:2 iron, 2 sulfur cluster binding"/>
    <property type="evidence" value="ECO:0007669"/>
    <property type="project" value="UniProtKB-KW"/>
</dbReference>
<dbReference type="SMART" id="SM00876">
    <property type="entry name" value="BATS"/>
    <property type="match status" value="1"/>
</dbReference>
<dbReference type="InterPro" id="IPR058240">
    <property type="entry name" value="rSAM_sf"/>
</dbReference>
<evidence type="ECO:0000256" key="2">
    <source>
        <dbReference type="ARBA" id="ARBA00004942"/>
    </source>
</evidence>
<dbReference type="Gene3D" id="3.20.20.70">
    <property type="entry name" value="Aldolase class I"/>
    <property type="match status" value="1"/>
</dbReference>
<dbReference type="Pfam" id="PF04055">
    <property type="entry name" value="Radical_SAM"/>
    <property type="match status" value="1"/>
</dbReference>
<accession>E6Q4Q4</accession>
<comment type="pathway">
    <text evidence="2">Cofactor biosynthesis; biotin biosynthesis; biotin from 7,8-diaminononanoate: step 2/2.</text>
</comment>
<comment type="caution">
    <text evidence="15">The sequence shown here is derived from an EMBL/GenBank/DDBJ whole genome shotgun (WGS) entry which is preliminary data.</text>
</comment>
<evidence type="ECO:0000256" key="10">
    <source>
        <dbReference type="ARBA" id="ARBA00022756"/>
    </source>
</evidence>
<keyword evidence="9" id="KW-0479">Metal-binding</keyword>
<keyword evidence="6 15" id="KW-0808">Transferase</keyword>
<dbReference type="InterPro" id="IPR024177">
    <property type="entry name" value="Biotin_synthase"/>
</dbReference>
<comment type="cofactor">
    <cofactor evidence="13">
        <name>[2Fe-2S] cluster</name>
        <dbReference type="ChEBI" id="CHEBI:190135"/>
    </cofactor>
</comment>
<dbReference type="GO" id="GO:0004076">
    <property type="term" value="F:biotin synthase activity"/>
    <property type="evidence" value="ECO:0007669"/>
    <property type="project" value="UniProtKB-EC"/>
</dbReference>
<evidence type="ECO:0000259" key="14">
    <source>
        <dbReference type="PROSITE" id="PS51918"/>
    </source>
</evidence>
<proteinExistence type="inferred from homology"/>
<evidence type="ECO:0000256" key="5">
    <source>
        <dbReference type="ARBA" id="ARBA00022485"/>
    </source>
</evidence>
<dbReference type="CDD" id="cd01335">
    <property type="entry name" value="Radical_SAM"/>
    <property type="match status" value="1"/>
</dbReference>
<dbReference type="UniPathway" id="UPA00078">
    <property type="reaction ID" value="UER00162"/>
</dbReference>
<evidence type="ECO:0000256" key="11">
    <source>
        <dbReference type="ARBA" id="ARBA00023004"/>
    </source>
</evidence>
<dbReference type="PANTHER" id="PTHR22976:SF2">
    <property type="entry name" value="BIOTIN SYNTHASE, MITOCHONDRIAL"/>
    <property type="match status" value="1"/>
</dbReference>
<keyword evidence="8" id="KW-0001">2Fe-2S</keyword>
<dbReference type="SUPFAM" id="SSF102114">
    <property type="entry name" value="Radical SAM enzymes"/>
    <property type="match status" value="1"/>
</dbReference>
<reference evidence="15" key="1">
    <citation type="submission" date="2009-10" db="EMBL/GenBank/DDBJ databases">
        <title>Diversity of trophic interactions inside an arsenic-rich microbial ecosystem.</title>
        <authorList>
            <person name="Bertin P.N."/>
            <person name="Heinrich-Salmeron A."/>
            <person name="Pelletier E."/>
            <person name="Goulhen-Chollet F."/>
            <person name="Arsene-Ploetze F."/>
            <person name="Gallien S."/>
            <person name="Calteau A."/>
            <person name="Vallenet D."/>
            <person name="Casiot C."/>
            <person name="Chane-Woon-Ming B."/>
            <person name="Giloteaux L."/>
            <person name="Barakat M."/>
            <person name="Bonnefoy V."/>
            <person name="Bruneel O."/>
            <person name="Chandler M."/>
            <person name="Cleiss J."/>
            <person name="Duran R."/>
            <person name="Elbaz-Poulichet F."/>
            <person name="Fonknechten N."/>
            <person name="Lauga B."/>
            <person name="Mornico D."/>
            <person name="Ortet P."/>
            <person name="Schaeffer C."/>
            <person name="Siguier P."/>
            <person name="Alexander Thil Smith A."/>
            <person name="Van Dorsselaer A."/>
            <person name="Weissenbach J."/>
            <person name="Medigue C."/>
            <person name="Le Paslier D."/>
        </authorList>
    </citation>
    <scope>NUCLEOTIDE SEQUENCE</scope>
</reference>
<comment type="similarity">
    <text evidence="3">Belongs to the radical SAM superfamily. Biotin synthase family.</text>
</comment>
<keyword evidence="7" id="KW-0949">S-adenosyl-L-methionine</keyword>
<sequence>MQLTRIDAAAVRAIYERPFPELAFAAITAHRASFDPLAIQRSTLLSVKTGGCSEDCGYCAQSARRETHVRPEPLANVDEVVAAARAAKAEGATRFCMGAAWRGVKDGPAFERVLAMVREVNALGMESCVTLGALQPHQARALHDAGLQYYNHNLDTSREYYPQVVSTHEYDDRLQTLERARDAGLKLCCGGIVGMGESRNDRIALIAELAAMESPPESVPVNLLVPIEGTPLAERATFDPIELVRTVATLRIVLPSSHIRLAAGRSEMSAELQTLCFLLGANSIFSGDRLLTTENAALDSDAALFAALGMHAEER</sequence>
<dbReference type="EC" id="2.8.1.6" evidence="4"/>
<dbReference type="PROSITE" id="PS51918">
    <property type="entry name" value="RADICAL_SAM"/>
    <property type="match status" value="1"/>
</dbReference>
<evidence type="ECO:0000256" key="1">
    <source>
        <dbReference type="ARBA" id="ARBA00001966"/>
    </source>
</evidence>
<keyword evidence="5" id="KW-0004">4Fe-4S</keyword>
<evidence type="ECO:0000256" key="12">
    <source>
        <dbReference type="ARBA" id="ARBA00023014"/>
    </source>
</evidence>
<evidence type="ECO:0000256" key="6">
    <source>
        <dbReference type="ARBA" id="ARBA00022679"/>
    </source>
</evidence>
<dbReference type="InterPro" id="IPR010722">
    <property type="entry name" value="BATS_dom"/>
</dbReference>
<keyword evidence="10" id="KW-0093">Biotin biosynthesis</keyword>
<dbReference type="SFLD" id="SFLDG01060">
    <property type="entry name" value="BATS_domain_containing"/>
    <property type="match status" value="1"/>
</dbReference>
<dbReference type="PIRSF" id="PIRSF001619">
    <property type="entry name" value="Biotin_synth"/>
    <property type="match status" value="1"/>
</dbReference>
<dbReference type="GO" id="GO:0009102">
    <property type="term" value="P:biotin biosynthetic process"/>
    <property type="evidence" value="ECO:0007669"/>
    <property type="project" value="UniProtKB-UniPathway"/>
</dbReference>
<dbReference type="SFLD" id="SFLDG01278">
    <property type="entry name" value="biotin_synthase_like"/>
    <property type="match status" value="1"/>
</dbReference>
<dbReference type="PANTHER" id="PTHR22976">
    <property type="entry name" value="BIOTIN SYNTHASE"/>
    <property type="match status" value="1"/>
</dbReference>
<dbReference type="HAMAP" id="MF_01694">
    <property type="entry name" value="BioB"/>
    <property type="match status" value="1"/>
</dbReference>